<protein>
    <submittedName>
        <fullName evidence="1">Uncharacterized protein</fullName>
    </submittedName>
</protein>
<dbReference type="InterPro" id="IPR036249">
    <property type="entry name" value="Thioredoxin-like_sf"/>
</dbReference>
<keyword evidence="2" id="KW-1185">Reference proteome</keyword>
<dbReference type="InterPro" id="IPR011042">
    <property type="entry name" value="6-blade_b-propeller_TolB-like"/>
</dbReference>
<dbReference type="Gene3D" id="2.40.10.500">
    <property type="match status" value="1"/>
</dbReference>
<dbReference type="AlphaFoldDB" id="A0A369KVQ5"/>
<gene>
    <name evidence="1" type="ORF">DCC88_03280</name>
</gene>
<dbReference type="Proteomes" id="UP000253934">
    <property type="component" value="Unassembled WGS sequence"/>
</dbReference>
<dbReference type="PANTHER" id="PTHR46388">
    <property type="entry name" value="NHL REPEAT-CONTAINING PROTEIN 2"/>
    <property type="match status" value="1"/>
</dbReference>
<organism evidence="1 2">
    <name type="scientific">Spirobacillus cienkowskii</name>
    <dbReference type="NCBI Taxonomy" id="495820"/>
    <lineage>
        <taxon>Bacteria</taxon>
        <taxon>Pseudomonadati</taxon>
        <taxon>Bdellovibrionota</taxon>
        <taxon>Oligoflexia</taxon>
        <taxon>Silvanigrellales</taxon>
        <taxon>Spirobacillus</taxon>
    </lineage>
</organism>
<accession>A0A369KVQ5</accession>
<evidence type="ECO:0000313" key="1">
    <source>
        <dbReference type="EMBL" id="RDB36785.1"/>
    </source>
</evidence>
<dbReference type="SUPFAM" id="SSF101898">
    <property type="entry name" value="NHL repeat"/>
    <property type="match status" value="1"/>
</dbReference>
<comment type="caution">
    <text evidence="1">The sequence shown here is derived from an EMBL/GenBank/DDBJ whole genome shotgun (WGS) entry which is preliminary data.</text>
</comment>
<dbReference type="Gene3D" id="3.40.30.10">
    <property type="entry name" value="Glutaredoxin"/>
    <property type="match status" value="1"/>
</dbReference>
<name>A0A369KVQ5_9BACT</name>
<dbReference type="SUPFAM" id="SSF52833">
    <property type="entry name" value="Thioredoxin-like"/>
    <property type="match status" value="1"/>
</dbReference>
<dbReference type="EMBL" id="QOVW01000026">
    <property type="protein sequence ID" value="RDB36785.1"/>
    <property type="molecule type" value="Genomic_DNA"/>
</dbReference>
<proteinExistence type="predicted"/>
<dbReference type="Gene3D" id="2.120.10.30">
    <property type="entry name" value="TolB, C-terminal domain"/>
    <property type="match status" value="1"/>
</dbReference>
<sequence length="501" mass="56478">MPVIAPEFPDHSKWINTSFPLSLESLKGQPILLCFWTFSSVNSINIIEELKKIENEFTKRGLAIISIHQPKFQHEFNFINIKEACIRLKIEHSVVVDEKMSIWKNFALKNTPAFVLIDCDGSIFFSITGEYKFDILLEQINQLFQDKNFPEIGLINSEKYDDKFMFRYPTKTVASKIENSLFYFVTDTYNNRVVQLNHEGNFVTFFGECDLLSPLGCCIWKEELVVCDTGHNRVVAFDLNPNKHKKFRVLAGKGEHSIFESRAEYDAKLAPLSSPTDVCVWGNNLAITCSGSHQIVLYVPKDDAVIHLAGAGKEDVLDGPAAFACLAQPTGISAISDTVLAFTDSNSSSVRLLVKNWNDTGKTMIMSLVSSGLFDSGFVDGLGAEAKMQYPLSCAWSSQSQNLYILDSYNNALRSYSIGKDYMGTIILSEKLNEPSGLFWFEGLLIITDKNSHRIIIIRESDIINKENMNSTEIFQIFAIYQGPFSRITDYPKNMIPNNLV</sequence>
<dbReference type="PANTHER" id="PTHR46388:SF2">
    <property type="entry name" value="NHL REPEAT-CONTAINING PROTEIN 2"/>
    <property type="match status" value="1"/>
</dbReference>
<reference evidence="1" key="1">
    <citation type="submission" date="2018-04" db="EMBL/GenBank/DDBJ databases">
        <title>Draft genome sequence of the Candidatus Spirobacillus cienkowskii, a pathogen of freshwater Daphnia species, reconstructed from hemolymph metagenomic reads.</title>
        <authorList>
            <person name="Bresciani L."/>
            <person name="Lemos L.N."/>
            <person name="Wale N."/>
            <person name="Lin J.Y."/>
            <person name="Fernandes G.R."/>
            <person name="Duffy M.A."/>
            <person name="Rodrigues J.M."/>
        </authorList>
    </citation>
    <scope>NUCLEOTIDE SEQUENCE [LARGE SCALE GENOMIC DNA]</scope>
    <source>
        <strain evidence="1">Binning01</strain>
    </source>
</reference>
<evidence type="ECO:0000313" key="2">
    <source>
        <dbReference type="Proteomes" id="UP000253934"/>
    </source>
</evidence>